<evidence type="ECO:0000313" key="2">
    <source>
        <dbReference type="Proteomes" id="UP000028933"/>
    </source>
</evidence>
<dbReference type="EMBL" id="CP007547">
    <property type="protein sequence ID" value="AIL46672.1"/>
    <property type="molecule type" value="Genomic_DNA"/>
</dbReference>
<protein>
    <submittedName>
        <fullName evidence="1">Uncharacterized protein</fullName>
    </submittedName>
</protein>
<sequence>MRNFKKTTTFIGLSCLFLVTSCRSTDNITDNPGDNLITNGSATLKFNLSEGDYTAETLDPTASLQHNKASLSTVKVQEVKFVSDDQPFIATLTPVSSISKQAAIKNTLADVVNNPLKGPNVKYRVIAYRRSDGTKAATKVYTIDAAGNSTPDDGIAMALDGDTETVNKYDFVVLSYNSSVAPADVTGNISAASLANISGNDDFMYFRADNVRVTKGDNLLSVVLKHKFSQITTIVDASAVASGNGIKVIDTPAITNQRATGNSIKLSNGVVTYGTTGSSKSLDFTGNSTANPIWTSKPLLIANPGAAASDMATLTFNSMTVGTKVKTNISVPNLVISPEVRYNLNLKFACTAISTPSYDFNMYEPATSAKDRISQGFTFPAANAGFTFEVYELDNSFNLKINGVDLANQEIQFESGISGLPQNIRFKSDKTLWGSSGNSQIYNINGSTTNPKTAVVRIKIGPDGSVSMMGRRNLSSPLELLELFGGAQFNRITWKSDTTNDVVATMKVTRLTQLVGYGEGRKVVPCP</sequence>
<organism evidence="1 2">
    <name type="scientific">Elizabethkingia anophelis NUHP1</name>
    <dbReference type="NCBI Taxonomy" id="1338011"/>
    <lineage>
        <taxon>Bacteria</taxon>
        <taxon>Pseudomonadati</taxon>
        <taxon>Bacteroidota</taxon>
        <taxon>Flavobacteriia</taxon>
        <taxon>Flavobacteriales</taxon>
        <taxon>Weeksellaceae</taxon>
        <taxon>Elizabethkingia</taxon>
    </lineage>
</organism>
<accession>A0A077EGW4</accession>
<proteinExistence type="predicted"/>
<dbReference type="KEGG" id="eao:BD94_2897"/>
<dbReference type="AlphaFoldDB" id="A0A077EGW4"/>
<evidence type="ECO:0000313" key="1">
    <source>
        <dbReference type="EMBL" id="AIL46672.1"/>
    </source>
</evidence>
<dbReference type="STRING" id="1338011.BD94_2897"/>
<gene>
    <name evidence="1" type="ORF">BD94_2897</name>
</gene>
<dbReference type="Proteomes" id="UP000028933">
    <property type="component" value="Chromosome"/>
</dbReference>
<dbReference type="RefSeq" id="WP_024565787.1">
    <property type="nucleotide sequence ID" value="NZ_CP007547.1"/>
</dbReference>
<dbReference type="HOGENOM" id="CLU_549504_0_0_10"/>
<reference evidence="1 2" key="1">
    <citation type="journal article" date="2013" name="Lancet">
        <title>First case of E anophelis outbreak in an intensive-care unit.</title>
        <authorList>
            <person name="Teo J."/>
            <person name="Tan S.Y."/>
            <person name="Tay M."/>
            <person name="Ding Y."/>
            <person name="Kjelleberg S."/>
            <person name="Givskov M."/>
            <person name="Lin R.T."/>
            <person name="Yang L."/>
        </authorList>
    </citation>
    <scope>NUCLEOTIDE SEQUENCE [LARGE SCALE GENOMIC DNA]</scope>
    <source>
        <strain evidence="1 2">NUHP1</strain>
    </source>
</reference>
<dbReference type="eggNOG" id="COG3291">
    <property type="taxonomic scope" value="Bacteria"/>
</dbReference>
<name>A0A077EGW4_9FLAO</name>
<dbReference type="PROSITE" id="PS51257">
    <property type="entry name" value="PROKAR_LIPOPROTEIN"/>
    <property type="match status" value="1"/>
</dbReference>